<name>A0A653NNS5_9GAMM</name>
<proteinExistence type="predicted"/>
<accession>A0A6N0YVJ0</accession>
<evidence type="ECO:0000313" key="1">
    <source>
        <dbReference type="EMBL" id="QKS23572.1"/>
    </source>
</evidence>
<dbReference type="Proteomes" id="UP000509761">
    <property type="component" value="Chromosome"/>
</dbReference>
<dbReference type="AlphaFoldDB" id="A0A653NNS5"/>
<gene>
    <name evidence="1" type="ORF">FX987_01331</name>
</gene>
<accession>A0A653NNS5</accession>
<dbReference type="EMBL" id="CP054580">
    <property type="protein sequence ID" value="QKS23572.1"/>
    <property type="molecule type" value="Genomic_DNA"/>
</dbReference>
<protein>
    <submittedName>
        <fullName evidence="1">Uncharacterized protein</fullName>
    </submittedName>
</protein>
<organism evidence="1 2">
    <name type="scientific">Vreelandella titanicae</name>
    <dbReference type="NCBI Taxonomy" id="664683"/>
    <lineage>
        <taxon>Bacteria</taxon>
        <taxon>Pseudomonadati</taxon>
        <taxon>Pseudomonadota</taxon>
        <taxon>Gammaproteobacteria</taxon>
        <taxon>Oceanospirillales</taxon>
        <taxon>Halomonadaceae</taxon>
        <taxon>Vreelandella</taxon>
    </lineage>
</organism>
<reference evidence="1 2" key="1">
    <citation type="submission" date="2019-12" db="EMBL/GenBank/DDBJ databases">
        <title>Genome sequencing and assembly of endphytes of Porphyra tenera.</title>
        <authorList>
            <person name="Park J.M."/>
            <person name="Shin R."/>
            <person name="Jo S.H."/>
        </authorList>
    </citation>
    <scope>NUCLEOTIDE SEQUENCE [LARGE SCALE GENOMIC DNA]</scope>
    <source>
        <strain evidence="1 2">GPM3</strain>
    </source>
</reference>
<sequence>MPTPLPSPQGCFYLSKHWVNARQAVRAVTSDLVILDRGLPDALAPVATYGLPKETRPLIETSNTLLECVQQAIIREQRFTNHASADCNQNPPANGSQGRKSGCNNIAQLCSRVRCAVELNP</sequence>
<keyword evidence="2" id="KW-1185">Reference proteome</keyword>
<evidence type="ECO:0000313" key="2">
    <source>
        <dbReference type="Proteomes" id="UP000509761"/>
    </source>
</evidence>